<comment type="caution">
    <text evidence="2">The sequence shown here is derived from an EMBL/GenBank/DDBJ whole genome shotgun (WGS) entry which is preliminary data.</text>
</comment>
<evidence type="ECO:0000256" key="1">
    <source>
        <dbReference type="SAM" id="MobiDB-lite"/>
    </source>
</evidence>
<feature type="region of interest" description="Disordered" evidence="1">
    <location>
        <begin position="1"/>
        <end position="21"/>
    </location>
</feature>
<dbReference type="EMBL" id="JANFMP010000057">
    <property type="protein sequence ID" value="MDG4528040.1"/>
    <property type="molecule type" value="Genomic_DNA"/>
</dbReference>
<accession>A0A9X4MYK3</accession>
<evidence type="ECO:0000313" key="3">
    <source>
        <dbReference type="Proteomes" id="UP001152875"/>
    </source>
</evidence>
<evidence type="ECO:0000313" key="2">
    <source>
        <dbReference type="EMBL" id="MDG4528040.1"/>
    </source>
</evidence>
<dbReference type="Proteomes" id="UP001152875">
    <property type="component" value="Unassembled WGS sequence"/>
</dbReference>
<reference evidence="2" key="1">
    <citation type="submission" date="2022-07" db="EMBL/GenBank/DDBJ databases">
        <title>Whole Genome Sequencing of Streptococcus suis.</title>
        <authorList>
            <person name="Dai X."/>
            <person name="Huang J."/>
            <person name="Wang L."/>
        </authorList>
    </citation>
    <scope>NUCLEOTIDE SEQUENCE</scope>
    <source>
        <strain evidence="2">XNB2</strain>
    </source>
</reference>
<name>A0A9X4MYK3_STRSU</name>
<proteinExistence type="predicted"/>
<gene>
    <name evidence="2" type="ORF">NOL13_11710</name>
</gene>
<protein>
    <submittedName>
        <fullName evidence="2">CopG family transcriptional regulator</fullName>
    </submittedName>
</protein>
<dbReference type="AlphaFoldDB" id="A0A9X4MYK3"/>
<organism evidence="2 3">
    <name type="scientific">Streptococcus suis</name>
    <dbReference type="NCBI Taxonomy" id="1307"/>
    <lineage>
        <taxon>Bacteria</taxon>
        <taxon>Bacillati</taxon>
        <taxon>Bacillota</taxon>
        <taxon>Bacilli</taxon>
        <taxon>Lactobacillales</taxon>
        <taxon>Streptococcaceae</taxon>
        <taxon>Streptococcus</taxon>
    </lineage>
</organism>
<sequence>MAQKVGDEMSPRIGRPKSEKPLNVEVKARIDTELNKQLEDYCLQKKTTRTEVVRKGIKLVLGLEENK</sequence>
<dbReference type="RefSeq" id="WP_277944794.1">
    <property type="nucleotide sequence ID" value="NZ_CP082204.1"/>
</dbReference>